<keyword evidence="2" id="KW-0732">Signal</keyword>
<gene>
    <name evidence="3" type="ORF">IAG03_03345</name>
</gene>
<sequence length="451" mass="49705">MKKFLCVLLSLTMVLLLAACSSAAANDPSSNSAASDSDSSAAASDASSESGEKPSGTFTMWAWDEGALTGCMDLLHETYPDVNVDYLNVVNEEILQKMQTTIASGMAIPDLWWSDGENRGKFQNMGILCNLEEEFGFNPDLVFDFLKPLSTDAAGNWVAIPSNCAIAGLSYQRDLAEQYLGTSDPDELEKLLPDWDAFIAKGKEVNEKSGGAVRMLPSASDAYQIISLQNSTSYVTDGAVDYTNALQPTLDILFKMRENNVFGDAEIWGTAWYASYAESKYIFYPTATWSVRWQNESYSEPNGNWGLMTAPGGSFVWGGANWVIAKDSEVKDAAWAYVEWFSLSEAGAKYMQETCSWYTPYKAMYEGDNLETYASNHSDWFGDQDIGLKLWTDIAQDDIQMRQVGEYDSVVNEIAQLIVKSIQSDSAFTSDQAKTTFTSELGSRDSSLTVK</sequence>
<dbReference type="EMBL" id="JACRSN010000003">
    <property type="protein sequence ID" value="MBC8533053.1"/>
    <property type="molecule type" value="Genomic_DNA"/>
</dbReference>
<evidence type="ECO:0000313" key="4">
    <source>
        <dbReference type="Proteomes" id="UP000651482"/>
    </source>
</evidence>
<comment type="caution">
    <text evidence="3">The sequence shown here is derived from an EMBL/GenBank/DDBJ whole genome shotgun (WGS) entry which is preliminary data.</text>
</comment>
<dbReference type="PANTHER" id="PTHR43649:SF32">
    <property type="entry name" value="SUGAR BINDING SECRETED PROTEIN"/>
    <property type="match status" value="1"/>
</dbReference>
<dbReference type="SUPFAM" id="SSF53850">
    <property type="entry name" value="Periplasmic binding protein-like II"/>
    <property type="match status" value="1"/>
</dbReference>
<dbReference type="PROSITE" id="PS51257">
    <property type="entry name" value="PROKAR_LIPOPROTEIN"/>
    <property type="match status" value="1"/>
</dbReference>
<evidence type="ECO:0000256" key="2">
    <source>
        <dbReference type="SAM" id="SignalP"/>
    </source>
</evidence>
<reference evidence="3" key="1">
    <citation type="submission" date="2020-08" db="EMBL/GenBank/DDBJ databases">
        <title>Genome public.</title>
        <authorList>
            <person name="Liu C."/>
            <person name="Sun Q."/>
        </authorList>
    </citation>
    <scope>NUCLEOTIDE SEQUENCE</scope>
    <source>
        <strain evidence="3">NSJ-40</strain>
    </source>
</reference>
<protein>
    <submittedName>
        <fullName evidence="3">Extracellular solute-binding protein</fullName>
    </submittedName>
</protein>
<feature type="compositionally biased region" description="Low complexity" evidence="1">
    <location>
        <begin position="28"/>
        <end position="49"/>
    </location>
</feature>
<feature type="chain" id="PRO_5036858090" evidence="2">
    <location>
        <begin position="25"/>
        <end position="451"/>
    </location>
</feature>
<proteinExistence type="predicted"/>
<accession>A0A926D7X0</accession>
<dbReference type="PANTHER" id="PTHR43649">
    <property type="entry name" value="ARABINOSE-BINDING PROTEIN-RELATED"/>
    <property type="match status" value="1"/>
</dbReference>
<feature type="signal peptide" evidence="2">
    <location>
        <begin position="1"/>
        <end position="24"/>
    </location>
</feature>
<name>A0A926D7X0_9FIRM</name>
<keyword evidence="4" id="KW-1185">Reference proteome</keyword>
<dbReference type="Gene3D" id="3.40.190.10">
    <property type="entry name" value="Periplasmic binding protein-like II"/>
    <property type="match status" value="1"/>
</dbReference>
<dbReference type="Proteomes" id="UP000651482">
    <property type="component" value="Unassembled WGS sequence"/>
</dbReference>
<evidence type="ECO:0000313" key="3">
    <source>
        <dbReference type="EMBL" id="MBC8533053.1"/>
    </source>
</evidence>
<feature type="region of interest" description="Disordered" evidence="1">
    <location>
        <begin position="28"/>
        <end position="55"/>
    </location>
</feature>
<organism evidence="3 4">
    <name type="scientific">Yeguia hominis</name>
    <dbReference type="NCBI Taxonomy" id="2763662"/>
    <lineage>
        <taxon>Bacteria</taxon>
        <taxon>Bacillati</taxon>
        <taxon>Bacillota</taxon>
        <taxon>Clostridia</taxon>
        <taxon>Eubacteriales</taxon>
        <taxon>Yeguiaceae</taxon>
        <taxon>Yeguia</taxon>
    </lineage>
</organism>
<dbReference type="Pfam" id="PF13416">
    <property type="entry name" value="SBP_bac_8"/>
    <property type="match status" value="1"/>
</dbReference>
<dbReference type="InterPro" id="IPR006059">
    <property type="entry name" value="SBP"/>
</dbReference>
<evidence type="ECO:0000256" key="1">
    <source>
        <dbReference type="SAM" id="MobiDB-lite"/>
    </source>
</evidence>
<dbReference type="InterPro" id="IPR050490">
    <property type="entry name" value="Bact_solute-bd_prot1"/>
</dbReference>
<dbReference type="AlphaFoldDB" id="A0A926D7X0"/>
<dbReference type="RefSeq" id="WP_249318363.1">
    <property type="nucleotide sequence ID" value="NZ_JACRSN010000003.1"/>
</dbReference>